<dbReference type="EMBL" id="WOWP01000025">
    <property type="protein sequence ID" value="MUV03773.1"/>
    <property type="molecule type" value="Genomic_DNA"/>
</dbReference>
<dbReference type="OrthoDB" id="353549at2"/>
<keyword evidence="2" id="KW-1185">Reference proteome</keyword>
<dbReference type="RefSeq" id="WP_157482986.1">
    <property type="nucleotide sequence ID" value="NZ_WOWP01000025.1"/>
</dbReference>
<protein>
    <submittedName>
        <fullName evidence="1">Uncharacterized protein</fullName>
    </submittedName>
</protein>
<accession>A0A6N8HCQ9</accession>
<name>A0A6N8HCQ9_9FLAO</name>
<proteinExistence type="predicted"/>
<reference evidence="1 2" key="1">
    <citation type="submission" date="2019-12" db="EMBL/GenBank/DDBJ databases">
        <authorList>
            <person name="Sun J.-Q."/>
        </authorList>
    </citation>
    <scope>NUCLEOTIDE SEQUENCE [LARGE SCALE GENOMIC DNA]</scope>
    <source>
        <strain evidence="1 2">JCM 17928</strain>
    </source>
</reference>
<dbReference type="AlphaFoldDB" id="A0A6N8HCQ9"/>
<dbReference type="Proteomes" id="UP000433945">
    <property type="component" value="Unassembled WGS sequence"/>
</dbReference>
<organism evidence="1 2">
    <name type="scientific">Flavobacterium rakeshii</name>
    <dbReference type="NCBI Taxonomy" id="1038845"/>
    <lineage>
        <taxon>Bacteria</taxon>
        <taxon>Pseudomonadati</taxon>
        <taxon>Bacteroidota</taxon>
        <taxon>Flavobacteriia</taxon>
        <taxon>Flavobacteriales</taxon>
        <taxon>Flavobacteriaceae</taxon>
        <taxon>Flavobacterium</taxon>
    </lineage>
</organism>
<evidence type="ECO:0000313" key="1">
    <source>
        <dbReference type="EMBL" id="MUV03773.1"/>
    </source>
</evidence>
<sequence length="152" mass="17737">MKTILPYLVLMIVTIGQTDTLTTTRTYSFQNHSQLNTETIDYIQLVFKKGAIIKGKYYGNDDNIHFVADIKLKNTSQKDELSFTLHNYKFCDELSSPFKKIKCSKIENPPFEEAGEPTFSGDIIQDQIKLRRGFYYYQSRFDSMNFTLVKEE</sequence>
<evidence type="ECO:0000313" key="2">
    <source>
        <dbReference type="Proteomes" id="UP000433945"/>
    </source>
</evidence>
<comment type="caution">
    <text evidence="1">The sequence shown here is derived from an EMBL/GenBank/DDBJ whole genome shotgun (WGS) entry which is preliminary data.</text>
</comment>
<gene>
    <name evidence="1" type="ORF">GN157_08635</name>
</gene>